<dbReference type="InterPro" id="IPR000742">
    <property type="entry name" value="EGF"/>
</dbReference>
<name>B3RIP6_TRIAD</name>
<dbReference type="OMA" id="RPCKCEH"/>
<dbReference type="HOGENOM" id="CLU_031673_0_0_1"/>
<dbReference type="Pfam" id="PF09992">
    <property type="entry name" value="NAGPA"/>
    <property type="match status" value="1"/>
</dbReference>
<keyword evidence="4" id="KW-1185">Reference proteome</keyword>
<dbReference type="PhylomeDB" id="B3RIP6"/>
<dbReference type="Gene3D" id="2.10.25.10">
    <property type="entry name" value="Laminin"/>
    <property type="match status" value="2"/>
</dbReference>
<feature type="non-terminal residue" evidence="3">
    <location>
        <position position="344"/>
    </location>
</feature>
<dbReference type="OrthoDB" id="192253at2759"/>
<evidence type="ECO:0000313" key="3">
    <source>
        <dbReference type="EMBL" id="EDV29757.1"/>
    </source>
</evidence>
<dbReference type="EMBL" id="DS985241">
    <property type="protein sequence ID" value="EDV29757.1"/>
    <property type="molecule type" value="Genomic_DNA"/>
</dbReference>
<dbReference type="AlphaFoldDB" id="B3RIP6"/>
<dbReference type="PROSITE" id="PS00022">
    <property type="entry name" value="EGF_1"/>
    <property type="match status" value="1"/>
</dbReference>
<reference evidence="3 4" key="1">
    <citation type="journal article" date="2008" name="Nature">
        <title>The Trichoplax genome and the nature of placozoans.</title>
        <authorList>
            <person name="Srivastava M."/>
            <person name="Begovic E."/>
            <person name="Chapman J."/>
            <person name="Putnam N.H."/>
            <person name="Hellsten U."/>
            <person name="Kawashima T."/>
            <person name="Kuo A."/>
            <person name="Mitros T."/>
            <person name="Salamov A."/>
            <person name="Carpenter M.L."/>
            <person name="Signorovitch A.Y."/>
            <person name="Moreno M.A."/>
            <person name="Kamm K."/>
            <person name="Grimwood J."/>
            <person name="Schmutz J."/>
            <person name="Shapiro H."/>
            <person name="Grigoriev I.V."/>
            <person name="Buss L.W."/>
            <person name="Schierwater B."/>
            <person name="Dellaporta S.L."/>
            <person name="Rokhsar D.S."/>
        </authorList>
    </citation>
    <scope>NUCLEOTIDE SEQUENCE [LARGE SCALE GENOMIC DNA]</scope>
    <source>
        <strain evidence="3 4">Grell-BS-1999</strain>
    </source>
</reference>
<gene>
    <name evidence="3" type="ORF">TRIADDRAFT_13000</name>
</gene>
<dbReference type="InterPro" id="IPR018711">
    <property type="entry name" value="NAGPA"/>
</dbReference>
<proteinExistence type="predicted"/>
<dbReference type="PANTHER" id="PTHR40446">
    <property type="entry name" value="N-ACETYLGLUCOSAMINE-1-PHOSPHODIESTER ALPHA-N-ACETYLGLUCOSAMINIDASE"/>
    <property type="match status" value="1"/>
</dbReference>
<keyword evidence="1" id="KW-0325">Glycoprotein</keyword>
<dbReference type="FunFam" id="2.10.25.10:FF:000001">
    <property type="entry name" value="Tenascin C"/>
    <property type="match status" value="1"/>
</dbReference>
<dbReference type="KEGG" id="tad:TRIADDRAFT_13000"/>
<dbReference type="STRING" id="10228.B3RIP6"/>
<organism evidence="3 4">
    <name type="scientific">Trichoplax adhaerens</name>
    <name type="common">Trichoplax reptans</name>
    <dbReference type="NCBI Taxonomy" id="10228"/>
    <lineage>
        <taxon>Eukaryota</taxon>
        <taxon>Metazoa</taxon>
        <taxon>Placozoa</taxon>
        <taxon>Uniplacotomia</taxon>
        <taxon>Trichoplacea</taxon>
        <taxon>Trichoplacidae</taxon>
        <taxon>Trichoplax</taxon>
    </lineage>
</organism>
<dbReference type="InParanoid" id="B3RIP6"/>
<sequence>FENVHIYGRLTVVEDPLRTISVLEPQNTGGCNMSKLSTVADTARKAHCYVAENAGFFNTETGGCYGNIISNGRLVRLTNVQNVNFGIRKNGSIIVGYLTEEEILDKENPFVQLVSGVIWLVRNGKSYVKESMKMESNKHEETGTLKQFIEVKSARTAIGHDRNGNVMLMQIEGQTNARGLNLYDFAKKLIKSGFVNAINLDGGGSSTTAIDGIAVGYPSDHCASNPAFRCARPVSTVICAHHLYCLPQDCNNHGKCVNGKCLCNDKWIGEACDTVNCKHLHNCSGNGVCTLDGCNCNPGWTGLYCEQECPLGFYGRLCVNKCSCDLPCMCNPVTGECIKQSERC</sequence>
<dbReference type="Pfam" id="PF23106">
    <property type="entry name" value="EGF_Teneurin"/>
    <property type="match status" value="2"/>
</dbReference>
<dbReference type="GeneID" id="6749436"/>
<dbReference type="CTD" id="6749436"/>
<feature type="non-terminal residue" evidence="3">
    <location>
        <position position="1"/>
    </location>
</feature>
<dbReference type="RefSeq" id="XP_002108959.1">
    <property type="nucleotide sequence ID" value="XM_002108923.1"/>
</dbReference>
<dbReference type="eggNOG" id="ENOG502QRY5">
    <property type="taxonomic scope" value="Eukaryota"/>
</dbReference>
<evidence type="ECO:0000313" key="4">
    <source>
        <dbReference type="Proteomes" id="UP000009022"/>
    </source>
</evidence>
<dbReference type="Proteomes" id="UP000009022">
    <property type="component" value="Unassembled WGS sequence"/>
</dbReference>
<accession>B3RIP6</accession>
<feature type="domain" description="EGF-like" evidence="2">
    <location>
        <begin position="294"/>
        <end position="305"/>
    </location>
</feature>
<dbReference type="FunCoup" id="B3RIP6">
    <property type="interactions" value="318"/>
</dbReference>
<dbReference type="GO" id="GO:0033299">
    <property type="term" value="P:secretion of lysosomal enzymes"/>
    <property type="evidence" value="ECO:0000318"/>
    <property type="project" value="GO_Central"/>
</dbReference>
<protein>
    <recommendedName>
        <fullName evidence="2">EGF-like domain-containing protein</fullName>
    </recommendedName>
</protein>
<dbReference type="PANTHER" id="PTHR40446:SF2">
    <property type="entry name" value="N-ACETYLGLUCOSAMINE-1-PHOSPHODIESTER ALPHA-N-ACETYLGLUCOSAMINIDASE"/>
    <property type="match status" value="1"/>
</dbReference>
<dbReference type="SUPFAM" id="SSF57196">
    <property type="entry name" value="EGF/Laminin"/>
    <property type="match status" value="1"/>
</dbReference>
<evidence type="ECO:0000259" key="2">
    <source>
        <dbReference type="PROSITE" id="PS00022"/>
    </source>
</evidence>
<evidence type="ECO:0000256" key="1">
    <source>
        <dbReference type="ARBA" id="ARBA00023180"/>
    </source>
</evidence>